<feature type="transmembrane region" description="Helical" evidence="7">
    <location>
        <begin position="40"/>
        <end position="61"/>
    </location>
</feature>
<dbReference type="Pfam" id="PF00528">
    <property type="entry name" value="BPD_transp_1"/>
    <property type="match status" value="1"/>
</dbReference>
<feature type="domain" description="ABC transmembrane type-1" evidence="8">
    <location>
        <begin position="105"/>
        <end position="295"/>
    </location>
</feature>
<evidence type="ECO:0000313" key="10">
    <source>
        <dbReference type="Proteomes" id="UP000300142"/>
    </source>
</evidence>
<name>A0A479ZYW4_9CYAN</name>
<accession>A0A479ZYW4</accession>
<dbReference type="PANTHER" id="PTHR43386:SF1">
    <property type="entry name" value="D,D-DIPEPTIDE TRANSPORT SYSTEM PERMEASE PROTEIN DDPC-RELATED"/>
    <property type="match status" value="1"/>
</dbReference>
<dbReference type="AlphaFoldDB" id="A0A479ZYW4"/>
<dbReference type="Proteomes" id="UP000300142">
    <property type="component" value="Unassembled WGS sequence"/>
</dbReference>
<feature type="transmembrane region" description="Helical" evidence="7">
    <location>
        <begin position="226"/>
        <end position="252"/>
    </location>
</feature>
<evidence type="ECO:0000256" key="7">
    <source>
        <dbReference type="RuleBase" id="RU363032"/>
    </source>
</evidence>
<evidence type="ECO:0000313" key="9">
    <source>
        <dbReference type="EMBL" id="GCL36448.1"/>
    </source>
</evidence>
<keyword evidence="3" id="KW-1003">Cell membrane</keyword>
<keyword evidence="6 7" id="KW-0472">Membrane</keyword>
<dbReference type="Gene3D" id="1.10.3720.10">
    <property type="entry name" value="MetI-like"/>
    <property type="match status" value="1"/>
</dbReference>
<evidence type="ECO:0000256" key="5">
    <source>
        <dbReference type="ARBA" id="ARBA00022989"/>
    </source>
</evidence>
<keyword evidence="2 7" id="KW-0813">Transport</keyword>
<evidence type="ECO:0000256" key="6">
    <source>
        <dbReference type="ARBA" id="ARBA00023136"/>
    </source>
</evidence>
<reference evidence="10" key="1">
    <citation type="submission" date="2019-02" db="EMBL/GenBank/DDBJ databases">
        <title>Draft genome sequence of Sphaerospermopsis reniformis NIES-1949.</title>
        <authorList>
            <person name="Yamaguchi H."/>
            <person name="Suzuki S."/>
            <person name="Kawachi M."/>
        </authorList>
    </citation>
    <scope>NUCLEOTIDE SEQUENCE [LARGE SCALE GENOMIC DNA]</scope>
    <source>
        <strain evidence="10">NIES-1949</strain>
    </source>
</reference>
<sequence length="311" mass="34567">MPVPQGLEKNYHHNYITMTITKSRIPRFLNFAKSNLSQRFMLIGLAMTLFFIFLAFFAPVFQQWGWLQNPKEFLSNPIHEAPSLKHWFGTSRLGYDVFSRTIFGAQAALQVVILATALSMIVGVPLGMVSGYLGGKLDKTLLFLMDSIYTLPGLLLSVTLAFVVGRGILNAAIAISIAYIPQYYRVVRNHTVSVKTEVYIEAAQAMGASTWIVLSRYLFFNVIQSVPVLFTLNAADAILVLGGLGFLGLGLPEDVPEWGYDLKQALEALPTGIWWTTLFPGLAMTIMVVGLSLLGEGLNEFVNPRLRRENR</sequence>
<comment type="subcellular location">
    <subcellularLocation>
        <location evidence="1 7">Cell membrane</location>
        <topology evidence="1 7">Multi-pass membrane protein</topology>
    </subcellularLocation>
</comment>
<gene>
    <name evidence="9" type="ORF">SR1949_15520</name>
</gene>
<protein>
    <submittedName>
        <fullName evidence="9">Binding-protein-dependent transport systems inner membrane component</fullName>
    </submittedName>
</protein>
<proteinExistence type="inferred from homology"/>
<comment type="similarity">
    <text evidence="7">Belongs to the binding-protein-dependent transport system permease family.</text>
</comment>
<dbReference type="GO" id="GO:0005886">
    <property type="term" value="C:plasma membrane"/>
    <property type="evidence" value="ECO:0007669"/>
    <property type="project" value="UniProtKB-SubCell"/>
</dbReference>
<dbReference type="PROSITE" id="PS50928">
    <property type="entry name" value="ABC_TM1"/>
    <property type="match status" value="1"/>
</dbReference>
<keyword evidence="10" id="KW-1185">Reference proteome</keyword>
<evidence type="ECO:0000256" key="1">
    <source>
        <dbReference type="ARBA" id="ARBA00004651"/>
    </source>
</evidence>
<dbReference type="InterPro" id="IPR050366">
    <property type="entry name" value="BP-dependent_transpt_permease"/>
</dbReference>
<evidence type="ECO:0000256" key="3">
    <source>
        <dbReference type="ARBA" id="ARBA00022475"/>
    </source>
</evidence>
<feature type="transmembrane region" description="Helical" evidence="7">
    <location>
        <begin position="272"/>
        <end position="298"/>
    </location>
</feature>
<feature type="transmembrane region" description="Helical" evidence="7">
    <location>
        <begin position="154"/>
        <end position="179"/>
    </location>
</feature>
<evidence type="ECO:0000259" key="8">
    <source>
        <dbReference type="PROSITE" id="PS50928"/>
    </source>
</evidence>
<comment type="caution">
    <text evidence="9">The sequence shown here is derived from an EMBL/GenBank/DDBJ whole genome shotgun (WGS) entry which is preliminary data.</text>
</comment>
<dbReference type="CDD" id="cd06261">
    <property type="entry name" value="TM_PBP2"/>
    <property type="match status" value="1"/>
</dbReference>
<keyword evidence="4 7" id="KW-0812">Transmembrane</keyword>
<dbReference type="EMBL" id="BJCE01000038">
    <property type="protein sequence ID" value="GCL36448.1"/>
    <property type="molecule type" value="Genomic_DNA"/>
</dbReference>
<dbReference type="InterPro" id="IPR000515">
    <property type="entry name" value="MetI-like"/>
</dbReference>
<keyword evidence="5 7" id="KW-1133">Transmembrane helix</keyword>
<dbReference type="PANTHER" id="PTHR43386">
    <property type="entry name" value="OLIGOPEPTIDE TRANSPORT SYSTEM PERMEASE PROTEIN APPC"/>
    <property type="match status" value="1"/>
</dbReference>
<evidence type="ECO:0000256" key="2">
    <source>
        <dbReference type="ARBA" id="ARBA00022448"/>
    </source>
</evidence>
<dbReference type="SUPFAM" id="SSF161098">
    <property type="entry name" value="MetI-like"/>
    <property type="match status" value="1"/>
</dbReference>
<organism evidence="9 10">
    <name type="scientific">Sphaerospermopsis reniformis</name>
    <dbReference type="NCBI Taxonomy" id="531300"/>
    <lineage>
        <taxon>Bacteria</taxon>
        <taxon>Bacillati</taxon>
        <taxon>Cyanobacteriota</taxon>
        <taxon>Cyanophyceae</taxon>
        <taxon>Nostocales</taxon>
        <taxon>Aphanizomenonaceae</taxon>
        <taxon>Sphaerospermopsis</taxon>
    </lineage>
</organism>
<feature type="transmembrane region" description="Helical" evidence="7">
    <location>
        <begin position="107"/>
        <end position="133"/>
    </location>
</feature>
<dbReference type="InterPro" id="IPR035906">
    <property type="entry name" value="MetI-like_sf"/>
</dbReference>
<evidence type="ECO:0000256" key="4">
    <source>
        <dbReference type="ARBA" id="ARBA00022692"/>
    </source>
</evidence>
<dbReference type="GO" id="GO:0055085">
    <property type="term" value="P:transmembrane transport"/>
    <property type="evidence" value="ECO:0007669"/>
    <property type="project" value="InterPro"/>
</dbReference>